<reference evidence="1 2" key="1">
    <citation type="submission" date="2019-02" db="EMBL/GenBank/DDBJ databases">
        <title>Emended description of the genus Rhodopseudomonas and description of Rhodopseudomonas albus sp. nov., a non-phototrophic, heavy-metal-tolerant bacterium isolated from garden soil.</title>
        <authorList>
            <person name="Bao Z."/>
            <person name="Cao W.W."/>
            <person name="Sato Y."/>
            <person name="Nishizawa T."/>
            <person name="Zhao J."/>
            <person name="Guo Y."/>
            <person name="Ohta H."/>
        </authorList>
    </citation>
    <scope>NUCLEOTIDE SEQUENCE [LARGE SCALE GENOMIC DNA]</scope>
    <source>
        <strain evidence="1 2">SK50-23</strain>
    </source>
</reference>
<keyword evidence="2" id="KW-1185">Reference proteome</keyword>
<dbReference type="EMBL" id="CP036498">
    <property type="protein sequence ID" value="QUS42194.1"/>
    <property type="molecule type" value="Genomic_DNA"/>
</dbReference>
<dbReference type="InterPro" id="IPR025365">
    <property type="entry name" value="DUF4269"/>
</dbReference>
<protein>
    <submittedName>
        <fullName evidence="1">DUF4269 domain-containing protein</fullName>
    </submittedName>
</protein>
<evidence type="ECO:0000313" key="1">
    <source>
        <dbReference type="EMBL" id="QUS42194.1"/>
    </source>
</evidence>
<sequence length="175" mass="19402">MTSLSYEAVIDRIGILDILAPFDPHVVGTLPLGIALPNSDIDIVCQASDPDVVANLLWTAFSSADDFTLYRWSARGRPLIAKFKAESWPFEIFASTELVAEQSGWQHFVVERQLLDLAGFALRDQIMALRLQGMKTEPAFATALGLPGDPYEAMRALYWLSEMELAEIISNSPEL</sequence>
<accession>A0ABX8AEK4</accession>
<evidence type="ECO:0000313" key="2">
    <source>
        <dbReference type="Proteomes" id="UP000682843"/>
    </source>
</evidence>
<dbReference type="Proteomes" id="UP000682843">
    <property type="component" value="Chromosome"/>
</dbReference>
<name>A0ABX8AEK4_9BRAD</name>
<dbReference type="Pfam" id="PF14091">
    <property type="entry name" value="DUF4269"/>
    <property type="match status" value="1"/>
</dbReference>
<organism evidence="1 2">
    <name type="scientific">Tardiphaga alba</name>
    <dbReference type="NCBI Taxonomy" id="340268"/>
    <lineage>
        <taxon>Bacteria</taxon>
        <taxon>Pseudomonadati</taxon>
        <taxon>Pseudomonadota</taxon>
        <taxon>Alphaproteobacteria</taxon>
        <taxon>Hyphomicrobiales</taxon>
        <taxon>Nitrobacteraceae</taxon>
        <taxon>Tardiphaga</taxon>
    </lineage>
</organism>
<proteinExistence type="predicted"/>
<gene>
    <name evidence="1" type="ORF">RPMA_00935</name>
</gene>